<reference evidence="1" key="1">
    <citation type="submission" date="2015-04" db="UniProtKB">
        <authorList>
            <consortium name="EnsemblPlants"/>
        </authorList>
    </citation>
    <scope>IDENTIFICATION</scope>
</reference>
<evidence type="ECO:0000313" key="1">
    <source>
        <dbReference type="EnsemblPlants" id="OPUNC04G05120.2"/>
    </source>
</evidence>
<evidence type="ECO:0000313" key="2">
    <source>
        <dbReference type="Proteomes" id="UP000026962"/>
    </source>
</evidence>
<dbReference type="HOGENOM" id="CLU_1565385_0_0_1"/>
<proteinExistence type="predicted"/>
<organism evidence="1">
    <name type="scientific">Oryza punctata</name>
    <name type="common">Red rice</name>
    <dbReference type="NCBI Taxonomy" id="4537"/>
    <lineage>
        <taxon>Eukaryota</taxon>
        <taxon>Viridiplantae</taxon>
        <taxon>Streptophyta</taxon>
        <taxon>Embryophyta</taxon>
        <taxon>Tracheophyta</taxon>
        <taxon>Spermatophyta</taxon>
        <taxon>Magnoliopsida</taxon>
        <taxon>Liliopsida</taxon>
        <taxon>Poales</taxon>
        <taxon>Poaceae</taxon>
        <taxon>BOP clade</taxon>
        <taxon>Oryzoideae</taxon>
        <taxon>Oryzeae</taxon>
        <taxon>Oryzinae</taxon>
        <taxon>Oryza</taxon>
    </lineage>
</organism>
<reference evidence="1" key="2">
    <citation type="submission" date="2018-05" db="EMBL/GenBank/DDBJ databases">
        <title>OpunRS2 (Oryza punctata Reference Sequence Version 2).</title>
        <authorList>
            <person name="Zhang J."/>
            <person name="Kudrna D."/>
            <person name="Lee S."/>
            <person name="Talag J."/>
            <person name="Welchert J."/>
            <person name="Wing R.A."/>
        </authorList>
    </citation>
    <scope>NUCLEOTIDE SEQUENCE [LARGE SCALE GENOMIC DNA]</scope>
</reference>
<dbReference type="AlphaFoldDB" id="A0A0E0KNM8"/>
<name>A0A0E0KNM8_ORYPU</name>
<dbReference type="Gramene" id="OPUNC04G05120.2">
    <property type="protein sequence ID" value="OPUNC04G05120.2"/>
    <property type="gene ID" value="OPUNC04G05120"/>
</dbReference>
<sequence>MTRLATGRLGTGCCRRGRVIALATGGGTRTVAPGTPAWGPEAWGATPGAARTGGGGDGEAWGGRGGGALPLQEDGCRQSRSCTINRTCRIIIVEAICDPVHELWHLAMAHFSPSISHCRWLVITEDIISPSPLCPAISSCSSCRKSWHDSCCEIHCTGKDPSEEERQRRDV</sequence>
<accession>A0A0E0KNM8</accession>
<protein>
    <submittedName>
        <fullName evidence="1">Uncharacterized protein</fullName>
    </submittedName>
</protein>
<keyword evidence="2" id="KW-1185">Reference proteome</keyword>
<dbReference type="EnsemblPlants" id="OPUNC04G05120.2">
    <property type="protein sequence ID" value="OPUNC04G05120.2"/>
    <property type="gene ID" value="OPUNC04G05120"/>
</dbReference>
<dbReference type="Proteomes" id="UP000026962">
    <property type="component" value="Chromosome 4"/>
</dbReference>